<dbReference type="Proteomes" id="UP000231581">
    <property type="component" value="Unassembled WGS sequence"/>
</dbReference>
<organism evidence="5 6">
    <name type="scientific">Candidatus Uhrbacteria bacterium CG22_combo_CG10-13_8_21_14_all_47_17</name>
    <dbReference type="NCBI Taxonomy" id="1975041"/>
    <lineage>
        <taxon>Bacteria</taxon>
        <taxon>Candidatus Uhriibacteriota</taxon>
    </lineage>
</organism>
<dbReference type="GO" id="GO:0051082">
    <property type="term" value="F:unfolded protein binding"/>
    <property type="evidence" value="ECO:0007669"/>
    <property type="project" value="TreeGrafter"/>
</dbReference>
<evidence type="ECO:0000313" key="5">
    <source>
        <dbReference type="EMBL" id="PIP60289.1"/>
    </source>
</evidence>
<dbReference type="AlphaFoldDB" id="A0A2H0BRY0"/>
<dbReference type="PRINTS" id="PR00297">
    <property type="entry name" value="CHAPERONIN10"/>
</dbReference>
<dbReference type="GO" id="GO:0044183">
    <property type="term" value="F:protein folding chaperone"/>
    <property type="evidence" value="ECO:0007669"/>
    <property type="project" value="InterPro"/>
</dbReference>
<dbReference type="InterPro" id="IPR018369">
    <property type="entry name" value="Chaprnonin_Cpn10_CS"/>
</dbReference>
<dbReference type="InterPro" id="IPR037124">
    <property type="entry name" value="Chaperonin_GroES_sf"/>
</dbReference>
<dbReference type="SUPFAM" id="SSF50129">
    <property type="entry name" value="GroES-like"/>
    <property type="match status" value="1"/>
</dbReference>
<dbReference type="PROSITE" id="PS00681">
    <property type="entry name" value="CHAPERONINS_CPN10"/>
    <property type="match status" value="1"/>
</dbReference>
<comment type="subcellular location">
    <subcellularLocation>
        <location evidence="3">Cytoplasm</location>
    </subcellularLocation>
</comment>
<comment type="subunit">
    <text evidence="3">Heptamer of 7 subunits arranged in a ring. Interacts with the chaperonin GroEL.</text>
</comment>
<dbReference type="GO" id="GO:0051087">
    <property type="term" value="F:protein-folding chaperone binding"/>
    <property type="evidence" value="ECO:0007669"/>
    <property type="project" value="TreeGrafter"/>
</dbReference>
<dbReference type="CDD" id="cd00320">
    <property type="entry name" value="cpn10"/>
    <property type="match status" value="1"/>
</dbReference>
<dbReference type="Gene3D" id="2.30.33.40">
    <property type="entry name" value="GroES chaperonin"/>
    <property type="match status" value="1"/>
</dbReference>
<evidence type="ECO:0000256" key="1">
    <source>
        <dbReference type="ARBA" id="ARBA00006975"/>
    </source>
</evidence>
<comment type="caution">
    <text evidence="5">The sequence shown here is derived from an EMBL/GenBank/DDBJ whole genome shotgun (WGS) entry which is preliminary data.</text>
</comment>
<evidence type="ECO:0000313" key="6">
    <source>
        <dbReference type="Proteomes" id="UP000231581"/>
    </source>
</evidence>
<dbReference type="PANTHER" id="PTHR10772:SF58">
    <property type="entry name" value="CO-CHAPERONIN GROES"/>
    <property type="match status" value="1"/>
</dbReference>
<dbReference type="GO" id="GO:0046872">
    <property type="term" value="F:metal ion binding"/>
    <property type="evidence" value="ECO:0007669"/>
    <property type="project" value="TreeGrafter"/>
</dbReference>
<sequence length="95" mass="10373">MNLRPLGDRVVIRAATKEEKTASGIIIPDTAGQERPEQGEIIAVGPGRYDDGKLVPMSVKIGDKVVFKKYAPDEVKVSDEEYLVLSESDIMAVVE</sequence>
<keyword evidence="3" id="KW-0963">Cytoplasm</keyword>
<dbReference type="FunFam" id="2.30.33.40:FF:000001">
    <property type="entry name" value="10 kDa chaperonin"/>
    <property type="match status" value="1"/>
</dbReference>
<dbReference type="InterPro" id="IPR020818">
    <property type="entry name" value="Chaperonin_GroES"/>
</dbReference>
<dbReference type="NCBIfam" id="NF001531">
    <property type="entry name" value="PRK00364.2-2"/>
    <property type="match status" value="1"/>
</dbReference>
<dbReference type="InterPro" id="IPR011032">
    <property type="entry name" value="GroES-like_sf"/>
</dbReference>
<protein>
    <recommendedName>
        <fullName evidence="3">Co-chaperonin GroES</fullName>
    </recommendedName>
    <alternativeName>
        <fullName evidence="3">10 kDa chaperonin</fullName>
    </alternativeName>
    <alternativeName>
        <fullName evidence="3">Chaperonin-10</fullName>
        <shortName evidence="3">Cpn10</shortName>
    </alternativeName>
</protein>
<comment type="function">
    <text evidence="3 4">Together with the chaperonin GroEL, plays an essential role in assisting protein folding. The GroEL-GroES system forms a nano-cage that allows encapsulation of the non-native substrate proteins and provides a physical environment optimized to promote and accelerate protein folding. GroES binds to the apical surface of the GroEL ring, thereby capping the opening of the GroEL channel.</text>
</comment>
<evidence type="ECO:0000256" key="2">
    <source>
        <dbReference type="ARBA" id="ARBA00023186"/>
    </source>
</evidence>
<comment type="similarity">
    <text evidence="1 3 4">Belongs to the GroES chaperonin family.</text>
</comment>
<gene>
    <name evidence="3" type="primary">groES</name>
    <name evidence="3" type="synonym">groS</name>
    <name evidence="5" type="ORF">COX00_04075</name>
</gene>
<evidence type="ECO:0000256" key="4">
    <source>
        <dbReference type="RuleBase" id="RU000535"/>
    </source>
</evidence>
<dbReference type="PANTHER" id="PTHR10772">
    <property type="entry name" value="10 KDA HEAT SHOCK PROTEIN"/>
    <property type="match status" value="1"/>
</dbReference>
<reference evidence="5 6" key="1">
    <citation type="submission" date="2017-09" db="EMBL/GenBank/DDBJ databases">
        <title>Depth-based differentiation of microbial function through sediment-hosted aquifers and enrichment of novel symbionts in the deep terrestrial subsurface.</title>
        <authorList>
            <person name="Probst A.J."/>
            <person name="Ladd B."/>
            <person name="Jarett J.K."/>
            <person name="Geller-Mcgrath D.E."/>
            <person name="Sieber C.M."/>
            <person name="Emerson J.B."/>
            <person name="Anantharaman K."/>
            <person name="Thomas B.C."/>
            <person name="Malmstrom R."/>
            <person name="Stieglmeier M."/>
            <person name="Klingl A."/>
            <person name="Woyke T."/>
            <person name="Ryan C.M."/>
            <person name="Banfield J.F."/>
        </authorList>
    </citation>
    <scope>NUCLEOTIDE SEQUENCE [LARGE SCALE GENOMIC DNA]</scope>
    <source>
        <strain evidence="5">CG22_combo_CG10-13_8_21_14_all_47_17</strain>
    </source>
</reference>
<accession>A0A2H0BRY0</accession>
<name>A0A2H0BRY0_9BACT</name>
<dbReference type="GO" id="GO:0005524">
    <property type="term" value="F:ATP binding"/>
    <property type="evidence" value="ECO:0007669"/>
    <property type="project" value="InterPro"/>
</dbReference>
<dbReference type="GO" id="GO:0005737">
    <property type="term" value="C:cytoplasm"/>
    <property type="evidence" value="ECO:0007669"/>
    <property type="project" value="UniProtKB-SubCell"/>
</dbReference>
<evidence type="ECO:0000256" key="3">
    <source>
        <dbReference type="HAMAP-Rule" id="MF_00580"/>
    </source>
</evidence>
<dbReference type="NCBIfam" id="NF001527">
    <property type="entry name" value="PRK00364.1-2"/>
    <property type="match status" value="1"/>
</dbReference>
<keyword evidence="2 3" id="KW-0143">Chaperone</keyword>
<dbReference type="Pfam" id="PF00166">
    <property type="entry name" value="Cpn10"/>
    <property type="match status" value="1"/>
</dbReference>
<proteinExistence type="inferred from homology"/>
<dbReference type="HAMAP" id="MF_00580">
    <property type="entry name" value="CH10"/>
    <property type="match status" value="1"/>
</dbReference>
<dbReference type="SMART" id="SM00883">
    <property type="entry name" value="Cpn10"/>
    <property type="match status" value="1"/>
</dbReference>
<dbReference type="EMBL" id="PCSZ01000075">
    <property type="protein sequence ID" value="PIP60289.1"/>
    <property type="molecule type" value="Genomic_DNA"/>
</dbReference>
<dbReference type="NCBIfam" id="NF001533">
    <property type="entry name" value="PRK00364.2-4"/>
    <property type="match status" value="1"/>
</dbReference>